<name>A0A165EDA8_9BASI</name>
<dbReference type="Gene3D" id="3.30.710.10">
    <property type="entry name" value="Potassium Channel Kv1.1, Chain A"/>
    <property type="match status" value="1"/>
</dbReference>
<dbReference type="EMBL" id="KV424011">
    <property type="protein sequence ID" value="KZT54612.1"/>
    <property type="molecule type" value="Genomic_DNA"/>
</dbReference>
<feature type="domain" description="BTB" evidence="2">
    <location>
        <begin position="51"/>
        <end position="114"/>
    </location>
</feature>
<proteinExistence type="predicted"/>
<evidence type="ECO:0000313" key="4">
    <source>
        <dbReference type="Proteomes" id="UP000076842"/>
    </source>
</evidence>
<dbReference type="SMART" id="SM00225">
    <property type="entry name" value="BTB"/>
    <property type="match status" value="1"/>
</dbReference>
<accession>A0A165EDA8</accession>
<feature type="region of interest" description="Disordered" evidence="1">
    <location>
        <begin position="1"/>
        <end position="22"/>
    </location>
</feature>
<dbReference type="AlphaFoldDB" id="A0A165EDA8"/>
<dbReference type="PROSITE" id="PS50097">
    <property type="entry name" value="BTB"/>
    <property type="match status" value="1"/>
</dbReference>
<gene>
    <name evidence="3" type="ORF">CALCODRAFT_485459</name>
</gene>
<reference evidence="3 4" key="1">
    <citation type="journal article" date="2016" name="Mol. Biol. Evol.">
        <title>Comparative Genomics of Early-Diverging Mushroom-Forming Fungi Provides Insights into the Origins of Lignocellulose Decay Capabilities.</title>
        <authorList>
            <person name="Nagy L.G."/>
            <person name="Riley R."/>
            <person name="Tritt A."/>
            <person name="Adam C."/>
            <person name="Daum C."/>
            <person name="Floudas D."/>
            <person name="Sun H."/>
            <person name="Yadav J.S."/>
            <person name="Pangilinan J."/>
            <person name="Larsson K.H."/>
            <person name="Matsuura K."/>
            <person name="Barry K."/>
            <person name="Labutti K."/>
            <person name="Kuo R."/>
            <person name="Ohm R.A."/>
            <person name="Bhattacharya S.S."/>
            <person name="Shirouzu T."/>
            <person name="Yoshinaga Y."/>
            <person name="Martin F.M."/>
            <person name="Grigoriev I.V."/>
            <person name="Hibbett D.S."/>
        </authorList>
    </citation>
    <scope>NUCLEOTIDE SEQUENCE [LARGE SCALE GENOMIC DNA]</scope>
    <source>
        <strain evidence="3 4">HHB12733</strain>
    </source>
</reference>
<dbReference type="OrthoDB" id="71307at2759"/>
<dbReference type="STRING" id="1353952.A0A165EDA8"/>
<dbReference type="Pfam" id="PF00651">
    <property type="entry name" value="BTB"/>
    <property type="match status" value="1"/>
</dbReference>
<evidence type="ECO:0000259" key="2">
    <source>
        <dbReference type="PROSITE" id="PS50097"/>
    </source>
</evidence>
<sequence>MKEIPSWNGGAHSTRSESPEPLLTLASPTRYEEAPLPDEFDVPTVFQDMSADILLQSSDHVLFRVHKIILTLGSSHFKDVFLLDEFASRVDSEATPIQLDEPATIVAALLYRLYPIVKPDITDVDEMLLVAVAAHKYRMEGVLAQVQAQLLSPAMLDARPLAIYNAACRLQLGETKRCAARRLVELYDPLDKAIRADTEGLSAPDFIVLCDLRRDRISHCIKLMDDHFPAVCPHGWQFEYGPWYQALRAKLSQKPSASVLASIPDLADAFAMEPSRCGYPECTTSGLLLQDLKEALADTDRFIGEEDYL</sequence>
<dbReference type="SUPFAM" id="SSF54695">
    <property type="entry name" value="POZ domain"/>
    <property type="match status" value="1"/>
</dbReference>
<dbReference type="InterPro" id="IPR000210">
    <property type="entry name" value="BTB/POZ_dom"/>
</dbReference>
<dbReference type="InterPro" id="IPR011333">
    <property type="entry name" value="SKP1/BTB/POZ_sf"/>
</dbReference>
<protein>
    <recommendedName>
        <fullName evidence="2">BTB domain-containing protein</fullName>
    </recommendedName>
</protein>
<organism evidence="3 4">
    <name type="scientific">Calocera cornea HHB12733</name>
    <dbReference type="NCBI Taxonomy" id="1353952"/>
    <lineage>
        <taxon>Eukaryota</taxon>
        <taxon>Fungi</taxon>
        <taxon>Dikarya</taxon>
        <taxon>Basidiomycota</taxon>
        <taxon>Agaricomycotina</taxon>
        <taxon>Dacrymycetes</taxon>
        <taxon>Dacrymycetales</taxon>
        <taxon>Dacrymycetaceae</taxon>
        <taxon>Calocera</taxon>
    </lineage>
</organism>
<evidence type="ECO:0000313" key="3">
    <source>
        <dbReference type="EMBL" id="KZT54612.1"/>
    </source>
</evidence>
<keyword evidence="4" id="KW-1185">Reference proteome</keyword>
<dbReference type="Proteomes" id="UP000076842">
    <property type="component" value="Unassembled WGS sequence"/>
</dbReference>
<evidence type="ECO:0000256" key="1">
    <source>
        <dbReference type="SAM" id="MobiDB-lite"/>
    </source>
</evidence>
<dbReference type="InParanoid" id="A0A165EDA8"/>